<sequence>MYYSPCCNRCPDGEVCKPPTGGTLEAGKLTSENIGEGYSVYDPHEPHKKIGKVIKVKPRQPGEIDDGAVVIMGQRPMATPKLTRVQLTELGEAITTLEADNQDTTRQLRSCHIRGH</sequence>
<reference evidence="1 2" key="1">
    <citation type="submission" date="2014-04" db="EMBL/GenBank/DDBJ databases">
        <title>Evolutionary Origins and Diversification of the Mycorrhizal Mutualists.</title>
        <authorList>
            <consortium name="DOE Joint Genome Institute"/>
            <consortium name="Mycorrhizal Genomics Consortium"/>
            <person name="Kohler A."/>
            <person name="Kuo A."/>
            <person name="Nagy L.G."/>
            <person name="Floudas D."/>
            <person name="Copeland A."/>
            <person name="Barry K.W."/>
            <person name="Cichocki N."/>
            <person name="Veneault-Fourrey C."/>
            <person name="LaButti K."/>
            <person name="Lindquist E.A."/>
            <person name="Lipzen A."/>
            <person name="Lundell T."/>
            <person name="Morin E."/>
            <person name="Murat C."/>
            <person name="Riley R."/>
            <person name="Ohm R."/>
            <person name="Sun H."/>
            <person name="Tunlid A."/>
            <person name="Henrissat B."/>
            <person name="Grigoriev I.V."/>
            <person name="Hibbett D.S."/>
            <person name="Martin F."/>
        </authorList>
    </citation>
    <scope>NUCLEOTIDE SEQUENCE [LARGE SCALE GENOMIC DNA]</scope>
    <source>
        <strain evidence="1 2">MD-312</strain>
    </source>
</reference>
<gene>
    <name evidence="1" type="ORF">HYDPIDRAFT_167531</name>
</gene>
<dbReference type="OrthoDB" id="2673611at2759"/>
<protein>
    <submittedName>
        <fullName evidence="1">Uncharacterized protein</fullName>
    </submittedName>
</protein>
<keyword evidence="2" id="KW-1185">Reference proteome</keyword>
<dbReference type="AlphaFoldDB" id="A0A0C9W2P9"/>
<accession>A0A0C9W2P9</accession>
<evidence type="ECO:0000313" key="1">
    <source>
        <dbReference type="EMBL" id="KIJ65335.1"/>
    </source>
</evidence>
<proteinExistence type="predicted"/>
<organism evidence="1 2">
    <name type="scientific">Hydnomerulius pinastri MD-312</name>
    <dbReference type="NCBI Taxonomy" id="994086"/>
    <lineage>
        <taxon>Eukaryota</taxon>
        <taxon>Fungi</taxon>
        <taxon>Dikarya</taxon>
        <taxon>Basidiomycota</taxon>
        <taxon>Agaricomycotina</taxon>
        <taxon>Agaricomycetes</taxon>
        <taxon>Agaricomycetidae</taxon>
        <taxon>Boletales</taxon>
        <taxon>Boletales incertae sedis</taxon>
        <taxon>Leucogyrophana</taxon>
    </lineage>
</organism>
<name>A0A0C9W2P9_9AGAM</name>
<dbReference type="EMBL" id="KN839844">
    <property type="protein sequence ID" value="KIJ65335.1"/>
    <property type="molecule type" value="Genomic_DNA"/>
</dbReference>
<dbReference type="HOGENOM" id="CLU_2097194_0_0_1"/>
<dbReference type="Proteomes" id="UP000053820">
    <property type="component" value="Unassembled WGS sequence"/>
</dbReference>
<evidence type="ECO:0000313" key="2">
    <source>
        <dbReference type="Proteomes" id="UP000053820"/>
    </source>
</evidence>